<reference evidence="2" key="1">
    <citation type="journal article" date="2024" name="Gigascience">
        <title>Chromosome-level genome of the poultry shaft louse Menopon gallinae provides insight into the host-switching and adaptive evolution of parasitic lice.</title>
        <authorList>
            <person name="Xu Y."/>
            <person name="Ma L."/>
            <person name="Liu S."/>
            <person name="Liang Y."/>
            <person name="Liu Q."/>
            <person name="He Z."/>
            <person name="Tian L."/>
            <person name="Duan Y."/>
            <person name="Cai W."/>
            <person name="Li H."/>
            <person name="Song F."/>
        </authorList>
    </citation>
    <scope>NUCLEOTIDE SEQUENCE</scope>
    <source>
        <strain evidence="2">Cailab_2023a</strain>
    </source>
</reference>
<dbReference type="EMBL" id="JARGDH010000002">
    <property type="protein sequence ID" value="KAL0277417.1"/>
    <property type="molecule type" value="Genomic_DNA"/>
</dbReference>
<protein>
    <submittedName>
        <fullName evidence="2">Uncharacterized protein</fullName>
    </submittedName>
</protein>
<feature type="chain" id="PRO_5043385556" evidence="1">
    <location>
        <begin position="24"/>
        <end position="56"/>
    </location>
</feature>
<keyword evidence="1" id="KW-0732">Signal</keyword>
<gene>
    <name evidence="2" type="ORF">PYX00_004707</name>
</gene>
<accession>A0AAW2I6V4</accession>
<proteinExistence type="predicted"/>
<evidence type="ECO:0000256" key="1">
    <source>
        <dbReference type="SAM" id="SignalP"/>
    </source>
</evidence>
<dbReference type="Gene3D" id="1.20.1070.10">
    <property type="entry name" value="Rhodopsin 7-helix transmembrane proteins"/>
    <property type="match status" value="1"/>
</dbReference>
<comment type="caution">
    <text evidence="2">The sequence shown here is derived from an EMBL/GenBank/DDBJ whole genome shotgun (WGS) entry which is preliminary data.</text>
</comment>
<dbReference type="SUPFAM" id="SSF81321">
    <property type="entry name" value="Family A G protein-coupled receptor-like"/>
    <property type="match status" value="1"/>
</dbReference>
<sequence length="56" mass="6628">MGAFLLCWLPFFLCSALNPLIYAYFNRDFREAFKNTLECAFPCFSCWKRESPADYV</sequence>
<name>A0AAW2I6V4_9NEOP</name>
<feature type="signal peptide" evidence="1">
    <location>
        <begin position="1"/>
        <end position="23"/>
    </location>
</feature>
<dbReference type="AlphaFoldDB" id="A0AAW2I6V4"/>
<organism evidence="2">
    <name type="scientific">Menopon gallinae</name>
    <name type="common">poultry shaft louse</name>
    <dbReference type="NCBI Taxonomy" id="328185"/>
    <lineage>
        <taxon>Eukaryota</taxon>
        <taxon>Metazoa</taxon>
        <taxon>Ecdysozoa</taxon>
        <taxon>Arthropoda</taxon>
        <taxon>Hexapoda</taxon>
        <taxon>Insecta</taxon>
        <taxon>Pterygota</taxon>
        <taxon>Neoptera</taxon>
        <taxon>Paraneoptera</taxon>
        <taxon>Psocodea</taxon>
        <taxon>Troctomorpha</taxon>
        <taxon>Phthiraptera</taxon>
        <taxon>Amblycera</taxon>
        <taxon>Menoponidae</taxon>
        <taxon>Menopon</taxon>
    </lineage>
</organism>
<evidence type="ECO:0000313" key="2">
    <source>
        <dbReference type="EMBL" id="KAL0277417.1"/>
    </source>
</evidence>